<name>A0A7K1KTX5_9ACTN</name>
<evidence type="ECO:0000313" key="1">
    <source>
        <dbReference type="EMBL" id="MUN35640.1"/>
    </source>
</evidence>
<protein>
    <recommendedName>
        <fullName evidence="3">DUF885 domain-containing protein</fullName>
    </recommendedName>
</protein>
<accession>A0A7K1KTX5</accession>
<keyword evidence="2" id="KW-1185">Reference proteome</keyword>
<comment type="caution">
    <text evidence="1">The sequence shown here is derived from an EMBL/GenBank/DDBJ whole genome shotgun (WGS) entry which is preliminary data.</text>
</comment>
<dbReference type="EMBL" id="WOFH01000001">
    <property type="protein sequence ID" value="MUN35640.1"/>
    <property type="molecule type" value="Genomic_DNA"/>
</dbReference>
<gene>
    <name evidence="1" type="ORF">GNZ18_03370</name>
</gene>
<dbReference type="Proteomes" id="UP000432015">
    <property type="component" value="Unassembled WGS sequence"/>
</dbReference>
<organism evidence="1 2">
    <name type="scientific">Actinomadura litoris</name>
    <dbReference type="NCBI Taxonomy" id="2678616"/>
    <lineage>
        <taxon>Bacteria</taxon>
        <taxon>Bacillati</taxon>
        <taxon>Actinomycetota</taxon>
        <taxon>Actinomycetes</taxon>
        <taxon>Streptosporangiales</taxon>
        <taxon>Thermomonosporaceae</taxon>
        <taxon>Actinomadura</taxon>
    </lineage>
</organism>
<evidence type="ECO:0008006" key="3">
    <source>
        <dbReference type="Google" id="ProtNLM"/>
    </source>
</evidence>
<sequence length="381" mass="42100">MRDEAESALRAWHAYEVGRGCAPVIDFDCRPMEEEIEPARSRLDVYRRLIELRERAEGVDCLAGRLDADIAYLGALLGEHRPLAEYVQVTQGCGAAGWSAEYVTAIGERARTALAGLGVGWGAVTDTELNEAEGPLDLDAAPEEIRQASDRFEPAVRKATGSTAPFELHIETADVDAYWAYWLDGAGNSVRLRLNLRNAVFTEVGARRFAFHEVLGHGLQSSSWTETVKGSVPWVPLMSVHALQQVLLEGLAQTLPLFISPDDQALIARIRLDHYIQLVRAELHLGLDDGVPIRDLADHARRRVPWWRDAVIADALTDRRDPQLRTYLWSYPAGIDWFVHLADADTATQSEVLRAAYSTPLTPADLVSLWPDGPVIGGPGR</sequence>
<evidence type="ECO:0000313" key="2">
    <source>
        <dbReference type="Proteomes" id="UP000432015"/>
    </source>
</evidence>
<dbReference type="AlphaFoldDB" id="A0A7K1KTX5"/>
<reference evidence="1 2" key="1">
    <citation type="submission" date="2019-11" db="EMBL/GenBank/DDBJ databases">
        <authorList>
            <person name="Cao P."/>
        </authorList>
    </citation>
    <scope>NUCLEOTIDE SEQUENCE [LARGE SCALE GENOMIC DNA]</scope>
    <source>
        <strain evidence="1 2">NEAU-AAG5</strain>
    </source>
</reference>
<proteinExistence type="predicted"/>